<keyword evidence="2" id="KW-0547">Nucleotide-binding</keyword>
<keyword evidence="5" id="KW-0469">Meiosis</keyword>
<dbReference type="OrthoDB" id="276261at2759"/>
<evidence type="ECO:0000256" key="4">
    <source>
        <dbReference type="ARBA" id="ARBA00023125"/>
    </source>
</evidence>
<dbReference type="SMART" id="SM00534">
    <property type="entry name" value="MUTSac"/>
    <property type="match status" value="1"/>
</dbReference>
<sequence>MSDLSSFIHARCLDTSAAKSSSRSPITTNTTATTTSSRRVTRESKSKNRRSRNQSRLASGAPTTAFAMVNNGPERILCCIFERPRDIGTKVGICVIKYHTGEMILSDYMDSQIYIRTVHKIQVYQPTEILLPSSSLSPVVSKLATIIKFNVDESVRITETSAKYFNSQDGLTAIDKYMIENNKKQLLMDEFTNKTFALNATAAAIYYTGEIVSTTSNSCLSKYKNFRIKYEGTENTMLIDPKTIRGLELVENNVAKQGLSFWKFMDTTCTKMGQRSLRNNILQPLTDKASIDMRLQTVKELLSQHQLLDDLRVQMKKLQDLDKLFAKLLSVDQAAVKSEHKINYSILLKNSIATTKNLRELLSQVEVESTLLTEARDVFSHECIDQIEQLINKYINEDCVWASSPLQLENQRCYAVKCGANGLLDVSRQIYKNVMDEITHEVEELSAAHDLIIDYNYDSSHGFFLRVKRQQVGSASSLPPIFINKVTKKNYVECNTLKIVKYNARLKEVLSEISIISEQVVDELLDGIVKNISVLFMVSEAISILDLMCCFAFNSREKNYCIPVFSNQMILQNSRHPVLETLIKGFIPNDISSTASNSLQIITGCNMSGKSVYLRQVVLLCIMAQMGCPIPADCAYCKIYTKIHARICNDSMELSTSTFAFEMKEMAYFLDDIDSSTLLILDELGRGSSIGDGFCISLAVAEHLLKIGATILLSTHFQDIPNILKYKPSVVHLNMLTDMKSDNSLEMHYRLSNDPTTAITNPGIKAVQKLFNPTIIEEAYRICERLQIGKSQCVGGFQNEEDRQYNFQMLRQMKKIFSLIELLENQLDNDDQFSLPSLKSLQDLFVDSFDN</sequence>
<dbReference type="Proteomes" id="UP000187013">
    <property type="component" value="Unassembled WGS sequence"/>
</dbReference>
<dbReference type="InterPro" id="IPR007860">
    <property type="entry name" value="DNA_mmatch_repair_MutS_con_dom"/>
</dbReference>
<evidence type="ECO:0000256" key="1">
    <source>
        <dbReference type="ARBA" id="ARBA00006271"/>
    </source>
</evidence>
<keyword evidence="4" id="KW-0238">DNA-binding</keyword>
<dbReference type="Gene3D" id="3.30.420.110">
    <property type="entry name" value="MutS, connector domain"/>
    <property type="match status" value="1"/>
</dbReference>
<dbReference type="PROSITE" id="PS00486">
    <property type="entry name" value="DNA_MISMATCH_REPAIR_2"/>
    <property type="match status" value="1"/>
</dbReference>
<dbReference type="InterPro" id="IPR045076">
    <property type="entry name" value="MutS"/>
</dbReference>
<dbReference type="GO" id="GO:0140664">
    <property type="term" value="F:ATP-dependent DNA damage sensor activity"/>
    <property type="evidence" value="ECO:0007669"/>
    <property type="project" value="InterPro"/>
</dbReference>
<dbReference type="EMBL" id="BDGX01000045">
    <property type="protein sequence ID" value="GAV54848.1"/>
    <property type="molecule type" value="Genomic_DNA"/>
</dbReference>
<evidence type="ECO:0000313" key="8">
    <source>
        <dbReference type="EMBL" id="GAV54848.1"/>
    </source>
</evidence>
<dbReference type="SMART" id="SM00533">
    <property type="entry name" value="MUTSd"/>
    <property type="match status" value="1"/>
</dbReference>
<feature type="compositionally biased region" description="Low complexity" evidence="6">
    <location>
        <begin position="22"/>
        <end position="38"/>
    </location>
</feature>
<proteinExistence type="inferred from homology"/>
<gene>
    <name evidence="8" type="ORF">ZYGR_0AS01710</name>
</gene>
<name>A0A1Q3AGM4_ZYGRO</name>
<dbReference type="Pfam" id="PF05192">
    <property type="entry name" value="MutS_III"/>
    <property type="match status" value="1"/>
</dbReference>
<dbReference type="PANTHER" id="PTHR11361">
    <property type="entry name" value="DNA MISMATCH REPAIR PROTEIN MUTS FAMILY MEMBER"/>
    <property type="match status" value="1"/>
</dbReference>
<dbReference type="Pfam" id="PF05190">
    <property type="entry name" value="MutS_IV"/>
    <property type="match status" value="1"/>
</dbReference>
<evidence type="ECO:0000256" key="5">
    <source>
        <dbReference type="ARBA" id="ARBA00023254"/>
    </source>
</evidence>
<dbReference type="GO" id="GO:0007131">
    <property type="term" value="P:reciprocal meiotic recombination"/>
    <property type="evidence" value="ECO:0007669"/>
    <property type="project" value="TreeGrafter"/>
</dbReference>
<dbReference type="Gene3D" id="3.40.50.300">
    <property type="entry name" value="P-loop containing nucleotide triphosphate hydrolases"/>
    <property type="match status" value="1"/>
</dbReference>
<comment type="caution">
    <text evidence="8">The sequence shown here is derived from an EMBL/GenBank/DDBJ whole genome shotgun (WGS) entry which is preliminary data.</text>
</comment>
<dbReference type="InterPro" id="IPR036187">
    <property type="entry name" value="DNA_mismatch_repair_MutS_sf"/>
</dbReference>
<dbReference type="GO" id="GO:0030983">
    <property type="term" value="F:mismatched DNA binding"/>
    <property type="evidence" value="ECO:0007669"/>
    <property type="project" value="InterPro"/>
</dbReference>
<evidence type="ECO:0000256" key="2">
    <source>
        <dbReference type="ARBA" id="ARBA00022741"/>
    </source>
</evidence>
<accession>A0A1Q3AGM4</accession>
<dbReference type="GO" id="GO:0005524">
    <property type="term" value="F:ATP binding"/>
    <property type="evidence" value="ECO:0007669"/>
    <property type="project" value="UniProtKB-KW"/>
</dbReference>
<dbReference type="SUPFAM" id="SSF52540">
    <property type="entry name" value="P-loop containing nucleoside triphosphate hydrolases"/>
    <property type="match status" value="1"/>
</dbReference>
<feature type="region of interest" description="Disordered" evidence="6">
    <location>
        <begin position="19"/>
        <end position="62"/>
    </location>
</feature>
<dbReference type="SUPFAM" id="SSF53150">
    <property type="entry name" value="DNA repair protein MutS, domain II"/>
    <property type="match status" value="1"/>
</dbReference>
<dbReference type="InterPro" id="IPR000432">
    <property type="entry name" value="DNA_mismatch_repair_MutS_C"/>
</dbReference>
<dbReference type="PANTHER" id="PTHR11361:SF21">
    <property type="entry name" value="MUTS PROTEIN HOMOLOG 4"/>
    <property type="match status" value="1"/>
</dbReference>
<comment type="similarity">
    <text evidence="1">Belongs to the DNA mismatch repair MutS family.</text>
</comment>
<evidence type="ECO:0000313" key="9">
    <source>
        <dbReference type="Proteomes" id="UP000187013"/>
    </source>
</evidence>
<feature type="domain" description="DNA mismatch repair proteins mutS family" evidence="7">
    <location>
        <begin position="677"/>
        <end position="693"/>
    </location>
</feature>
<evidence type="ECO:0000256" key="3">
    <source>
        <dbReference type="ARBA" id="ARBA00022840"/>
    </source>
</evidence>
<reference evidence="8 9" key="1">
    <citation type="submission" date="2016-08" db="EMBL/GenBank/DDBJ databases">
        <title>Draft genome sequence of allopolyploid Zygosaccharomyces rouxii.</title>
        <authorList>
            <person name="Watanabe J."/>
            <person name="Uehara K."/>
            <person name="Mogi Y."/>
            <person name="Tsukioka Y."/>
        </authorList>
    </citation>
    <scope>NUCLEOTIDE SEQUENCE [LARGE SCALE GENOMIC DNA]</scope>
    <source>
        <strain evidence="8 9">NBRC 110957</strain>
    </source>
</reference>
<dbReference type="Pfam" id="PF00488">
    <property type="entry name" value="MutS_V"/>
    <property type="match status" value="1"/>
</dbReference>
<dbReference type="InterPro" id="IPR007861">
    <property type="entry name" value="DNA_mismatch_repair_MutS_clamp"/>
</dbReference>
<dbReference type="Pfam" id="PF05188">
    <property type="entry name" value="MutS_II"/>
    <property type="match status" value="1"/>
</dbReference>
<dbReference type="SUPFAM" id="SSF48334">
    <property type="entry name" value="DNA repair protein MutS, domain III"/>
    <property type="match status" value="1"/>
</dbReference>
<dbReference type="AlphaFoldDB" id="A0A1Q3AGM4"/>
<organism evidence="8 9">
    <name type="scientific">Zygosaccharomyces rouxii</name>
    <dbReference type="NCBI Taxonomy" id="4956"/>
    <lineage>
        <taxon>Eukaryota</taxon>
        <taxon>Fungi</taxon>
        <taxon>Dikarya</taxon>
        <taxon>Ascomycota</taxon>
        <taxon>Saccharomycotina</taxon>
        <taxon>Saccharomycetes</taxon>
        <taxon>Saccharomycetales</taxon>
        <taxon>Saccharomycetaceae</taxon>
        <taxon>Zygosaccharomyces</taxon>
    </lineage>
</organism>
<evidence type="ECO:0000259" key="7">
    <source>
        <dbReference type="PROSITE" id="PS00486"/>
    </source>
</evidence>
<evidence type="ECO:0000256" key="6">
    <source>
        <dbReference type="SAM" id="MobiDB-lite"/>
    </source>
</evidence>
<dbReference type="InterPro" id="IPR036678">
    <property type="entry name" value="MutS_con_dom_sf"/>
</dbReference>
<dbReference type="InterPro" id="IPR027417">
    <property type="entry name" value="P-loop_NTPase"/>
</dbReference>
<dbReference type="GO" id="GO:0006298">
    <property type="term" value="P:mismatch repair"/>
    <property type="evidence" value="ECO:0007669"/>
    <property type="project" value="InterPro"/>
</dbReference>
<dbReference type="Gene3D" id="1.10.1420.10">
    <property type="match status" value="2"/>
</dbReference>
<dbReference type="GO" id="GO:0005634">
    <property type="term" value="C:nucleus"/>
    <property type="evidence" value="ECO:0007669"/>
    <property type="project" value="TreeGrafter"/>
</dbReference>
<protein>
    <recommendedName>
        <fullName evidence="7">DNA mismatch repair proteins mutS family domain-containing protein</fullName>
    </recommendedName>
</protein>
<keyword evidence="3" id="KW-0067">ATP-binding</keyword>
<dbReference type="InterPro" id="IPR007696">
    <property type="entry name" value="DNA_mismatch_repair_MutS_core"/>
</dbReference>